<evidence type="ECO:0000313" key="3">
    <source>
        <dbReference type="Proteomes" id="UP000738359"/>
    </source>
</evidence>
<dbReference type="AlphaFoldDB" id="A0A9P6IR29"/>
<dbReference type="EMBL" id="JAAAHY010003531">
    <property type="protein sequence ID" value="KAF9940535.1"/>
    <property type="molecule type" value="Genomic_DNA"/>
</dbReference>
<proteinExistence type="predicted"/>
<reference evidence="2" key="1">
    <citation type="journal article" date="2020" name="Fungal Divers.">
        <title>Resolving the Mortierellaceae phylogeny through synthesis of multi-gene phylogenetics and phylogenomics.</title>
        <authorList>
            <person name="Vandepol N."/>
            <person name="Liber J."/>
            <person name="Desiro A."/>
            <person name="Na H."/>
            <person name="Kennedy M."/>
            <person name="Barry K."/>
            <person name="Grigoriev I.V."/>
            <person name="Miller A.N."/>
            <person name="O'Donnell K."/>
            <person name="Stajich J.E."/>
            <person name="Bonito G."/>
        </authorList>
    </citation>
    <scope>NUCLEOTIDE SEQUENCE</scope>
    <source>
        <strain evidence="2">CK1249</strain>
    </source>
</reference>
<organism evidence="2 3">
    <name type="scientific">Mortierella alpina</name>
    <name type="common">Oleaginous fungus</name>
    <name type="synonym">Mortierella renispora</name>
    <dbReference type="NCBI Taxonomy" id="64518"/>
    <lineage>
        <taxon>Eukaryota</taxon>
        <taxon>Fungi</taxon>
        <taxon>Fungi incertae sedis</taxon>
        <taxon>Mucoromycota</taxon>
        <taxon>Mortierellomycotina</taxon>
        <taxon>Mortierellomycetes</taxon>
        <taxon>Mortierellales</taxon>
        <taxon>Mortierellaceae</taxon>
        <taxon>Mortierella</taxon>
    </lineage>
</organism>
<feature type="non-terminal residue" evidence="2">
    <location>
        <position position="54"/>
    </location>
</feature>
<keyword evidence="3" id="KW-1185">Reference proteome</keyword>
<feature type="region of interest" description="Disordered" evidence="1">
    <location>
        <begin position="1"/>
        <end position="25"/>
    </location>
</feature>
<feature type="region of interest" description="Disordered" evidence="1">
    <location>
        <begin position="35"/>
        <end position="54"/>
    </location>
</feature>
<accession>A0A9P6IR29</accession>
<evidence type="ECO:0000256" key="1">
    <source>
        <dbReference type="SAM" id="MobiDB-lite"/>
    </source>
</evidence>
<evidence type="ECO:0000313" key="2">
    <source>
        <dbReference type="EMBL" id="KAF9940535.1"/>
    </source>
</evidence>
<sequence>MTFPPQPLTPHRHPRTASLPLLPSNAPAAVANGQFDYALTPPPTKTRAACSPSS</sequence>
<protein>
    <submittedName>
        <fullName evidence="2">Uncharacterized protein</fullName>
    </submittedName>
</protein>
<comment type="caution">
    <text evidence="2">The sequence shown here is derived from an EMBL/GenBank/DDBJ whole genome shotgun (WGS) entry which is preliminary data.</text>
</comment>
<gene>
    <name evidence="2" type="ORF">BGZ70_006331</name>
</gene>
<dbReference type="Proteomes" id="UP000738359">
    <property type="component" value="Unassembled WGS sequence"/>
</dbReference>
<name>A0A9P6IR29_MORAP</name>